<feature type="chain" id="PRO_5044745060" evidence="1">
    <location>
        <begin position="31"/>
        <end position="72"/>
    </location>
</feature>
<protein>
    <submittedName>
        <fullName evidence="2">Uncharacterized protein</fullName>
    </submittedName>
</protein>
<reference evidence="2 3" key="1">
    <citation type="submission" date="2024-10" db="EMBL/GenBank/DDBJ databases">
        <authorList>
            <person name="Kim D."/>
        </authorList>
    </citation>
    <scope>NUCLEOTIDE SEQUENCE [LARGE SCALE GENOMIC DNA]</scope>
    <source>
        <strain evidence="2">Taebaek</strain>
    </source>
</reference>
<sequence length="72" mass="7784">MAFKLAFVFITTVVCMAILLIVQMPCQIDAVYVHPAVRTAVKFANTRAGKKALGFVAPGALPVARAAKYFVR</sequence>
<evidence type="ECO:0000256" key="1">
    <source>
        <dbReference type="SAM" id="SignalP"/>
    </source>
</evidence>
<dbReference type="EMBL" id="JBICCN010000347">
    <property type="protein sequence ID" value="KAL3075913.1"/>
    <property type="molecule type" value="Genomic_DNA"/>
</dbReference>
<dbReference type="AlphaFoldDB" id="A0ABD2I9N4"/>
<accession>A0ABD2I9N4</accession>
<proteinExistence type="predicted"/>
<comment type="caution">
    <text evidence="2">The sequence shown here is derived from an EMBL/GenBank/DDBJ whole genome shotgun (WGS) entry which is preliminary data.</text>
</comment>
<dbReference type="Proteomes" id="UP001620645">
    <property type="component" value="Unassembled WGS sequence"/>
</dbReference>
<keyword evidence="3" id="KW-1185">Reference proteome</keyword>
<name>A0ABD2I9N4_HETSC</name>
<evidence type="ECO:0000313" key="2">
    <source>
        <dbReference type="EMBL" id="KAL3075913.1"/>
    </source>
</evidence>
<gene>
    <name evidence="2" type="ORF">niasHS_012830</name>
</gene>
<organism evidence="2 3">
    <name type="scientific">Heterodera schachtii</name>
    <name type="common">Sugarbeet cyst nematode worm</name>
    <name type="synonym">Tylenchus schachtii</name>
    <dbReference type="NCBI Taxonomy" id="97005"/>
    <lineage>
        <taxon>Eukaryota</taxon>
        <taxon>Metazoa</taxon>
        <taxon>Ecdysozoa</taxon>
        <taxon>Nematoda</taxon>
        <taxon>Chromadorea</taxon>
        <taxon>Rhabditida</taxon>
        <taxon>Tylenchina</taxon>
        <taxon>Tylenchomorpha</taxon>
        <taxon>Tylenchoidea</taxon>
        <taxon>Heteroderidae</taxon>
        <taxon>Heteroderinae</taxon>
        <taxon>Heterodera</taxon>
    </lineage>
</organism>
<keyword evidence="1" id="KW-0732">Signal</keyword>
<evidence type="ECO:0000313" key="3">
    <source>
        <dbReference type="Proteomes" id="UP001620645"/>
    </source>
</evidence>
<feature type="signal peptide" evidence="1">
    <location>
        <begin position="1"/>
        <end position="30"/>
    </location>
</feature>